<evidence type="ECO:0000259" key="5">
    <source>
        <dbReference type="PROSITE" id="PS01124"/>
    </source>
</evidence>
<sequence>MKPAERNVDVDKSSFLIHTPSAVARRTFLYLLRAGNFCYESGYLLERSSFDSFLVIYVKSGSLDFNLPQGRFHASAGQFALVDCYAKHVYGTDEATEALWVHFDGIMARAYFDFITGKLGNVFSLHNPGYAANRLRQINDMAVSPSGFSEPRMAKCITDVLTEFASESEPGAPARQSRVIEDAIAYIAAHLDEPLTVKELAEHAYLSEYHFIRVFKRETGLTPHAYVIDARLHTAKYLLVNSDATLKRICERCGFSSTSVFGAAFKRAVGSSPLEYRASNRVTEND</sequence>
<organism evidence="6 7">
    <name type="scientific">Bifidobacterium panos</name>
    <dbReference type="NCBI Taxonomy" id="2675321"/>
    <lineage>
        <taxon>Bacteria</taxon>
        <taxon>Bacillati</taxon>
        <taxon>Actinomycetota</taxon>
        <taxon>Actinomycetes</taxon>
        <taxon>Bifidobacteriales</taxon>
        <taxon>Bifidobacteriaceae</taxon>
        <taxon>Bifidobacterium</taxon>
    </lineage>
</organism>
<dbReference type="SMART" id="SM00342">
    <property type="entry name" value="HTH_ARAC"/>
    <property type="match status" value="1"/>
</dbReference>
<accession>A0ABX1SZ21</accession>
<dbReference type="RefSeq" id="WP_172144002.1">
    <property type="nucleotide sequence ID" value="NZ_JAAIIJ010000003.1"/>
</dbReference>
<dbReference type="Gene3D" id="1.10.10.60">
    <property type="entry name" value="Homeodomain-like"/>
    <property type="match status" value="2"/>
</dbReference>
<dbReference type="InterPro" id="IPR037923">
    <property type="entry name" value="HTH-like"/>
</dbReference>
<keyword evidence="4" id="KW-0804">Transcription</keyword>
<keyword evidence="3" id="KW-0010">Activator</keyword>
<evidence type="ECO:0000256" key="1">
    <source>
        <dbReference type="ARBA" id="ARBA00023015"/>
    </source>
</evidence>
<evidence type="ECO:0000256" key="3">
    <source>
        <dbReference type="ARBA" id="ARBA00023159"/>
    </source>
</evidence>
<keyword evidence="2" id="KW-0238">DNA-binding</keyword>
<dbReference type="SUPFAM" id="SSF46689">
    <property type="entry name" value="Homeodomain-like"/>
    <property type="match status" value="2"/>
</dbReference>
<evidence type="ECO:0000256" key="4">
    <source>
        <dbReference type="ARBA" id="ARBA00023163"/>
    </source>
</evidence>
<dbReference type="SUPFAM" id="SSF51215">
    <property type="entry name" value="Regulatory protein AraC"/>
    <property type="match status" value="1"/>
</dbReference>
<gene>
    <name evidence="6" type="ORF">G1C94_0279</name>
</gene>
<dbReference type="InterPro" id="IPR018062">
    <property type="entry name" value="HTH_AraC-typ_CS"/>
</dbReference>
<comment type="caution">
    <text evidence="6">The sequence shown here is derived from an EMBL/GenBank/DDBJ whole genome shotgun (WGS) entry which is preliminary data.</text>
</comment>
<evidence type="ECO:0000313" key="7">
    <source>
        <dbReference type="Proteomes" id="UP000553756"/>
    </source>
</evidence>
<dbReference type="Pfam" id="PF12833">
    <property type="entry name" value="HTH_18"/>
    <property type="match status" value="1"/>
</dbReference>
<feature type="domain" description="HTH araC/xylS-type" evidence="5">
    <location>
        <begin position="181"/>
        <end position="279"/>
    </location>
</feature>
<dbReference type="InterPro" id="IPR009057">
    <property type="entry name" value="Homeodomain-like_sf"/>
</dbReference>
<dbReference type="InterPro" id="IPR050204">
    <property type="entry name" value="AraC_XylS_family_regulators"/>
</dbReference>
<dbReference type="PANTHER" id="PTHR46796">
    <property type="entry name" value="HTH-TYPE TRANSCRIPTIONAL ACTIVATOR RHAS-RELATED"/>
    <property type="match status" value="1"/>
</dbReference>
<dbReference type="Pfam" id="PF02311">
    <property type="entry name" value="AraC_binding"/>
    <property type="match status" value="1"/>
</dbReference>
<name>A0ABX1SZ21_9BIFI</name>
<dbReference type="Proteomes" id="UP000553756">
    <property type="component" value="Unassembled WGS sequence"/>
</dbReference>
<keyword evidence="7" id="KW-1185">Reference proteome</keyword>
<keyword evidence="1" id="KW-0805">Transcription regulation</keyword>
<evidence type="ECO:0000313" key="6">
    <source>
        <dbReference type="EMBL" id="NMN01658.1"/>
    </source>
</evidence>
<evidence type="ECO:0000256" key="2">
    <source>
        <dbReference type="ARBA" id="ARBA00023125"/>
    </source>
</evidence>
<dbReference type="EMBL" id="JAAIIJ010000003">
    <property type="protein sequence ID" value="NMN01658.1"/>
    <property type="molecule type" value="Genomic_DNA"/>
</dbReference>
<dbReference type="PROSITE" id="PS01124">
    <property type="entry name" value="HTH_ARAC_FAMILY_2"/>
    <property type="match status" value="1"/>
</dbReference>
<proteinExistence type="predicted"/>
<dbReference type="InterPro" id="IPR003313">
    <property type="entry name" value="AraC-bd"/>
</dbReference>
<protein>
    <submittedName>
        <fullName evidence="6">Transcriptional regulator, AraC family</fullName>
    </submittedName>
</protein>
<reference evidence="6 7" key="1">
    <citation type="submission" date="2020-02" db="EMBL/GenBank/DDBJ databases">
        <title>Characterization of phylogenetic diversity of novel bifidobacterial species isolated in Czech ZOOs.</title>
        <authorList>
            <person name="Lugli G.A."/>
            <person name="Vera N.B."/>
            <person name="Ventura M."/>
        </authorList>
    </citation>
    <scope>NUCLEOTIDE SEQUENCE [LARGE SCALE GENOMIC DNA]</scope>
    <source>
        <strain evidence="6 7">DSM 109963</strain>
    </source>
</reference>
<dbReference type="PROSITE" id="PS00041">
    <property type="entry name" value="HTH_ARAC_FAMILY_1"/>
    <property type="match status" value="1"/>
</dbReference>
<dbReference type="InterPro" id="IPR018060">
    <property type="entry name" value="HTH_AraC"/>
</dbReference>